<evidence type="ECO:0000313" key="10">
    <source>
        <dbReference type="Proteomes" id="UP000050741"/>
    </source>
</evidence>
<evidence type="ECO:0000256" key="4">
    <source>
        <dbReference type="ARBA" id="ARBA00022786"/>
    </source>
</evidence>
<dbReference type="Pfam" id="PF13432">
    <property type="entry name" value="TPR_16"/>
    <property type="match status" value="1"/>
</dbReference>
<feature type="compositionally biased region" description="Acidic residues" evidence="8">
    <location>
        <begin position="610"/>
        <end position="627"/>
    </location>
</feature>
<dbReference type="PANTHER" id="PTHR12558:SF10">
    <property type="entry name" value="CELL DIVISION CYCLE PROTEIN 23 HOMOLOG"/>
    <property type="match status" value="1"/>
</dbReference>
<dbReference type="PROSITE" id="PS50005">
    <property type="entry name" value="TPR"/>
    <property type="match status" value="3"/>
</dbReference>
<keyword evidence="1" id="KW-0132">Cell division</keyword>
<protein>
    <submittedName>
        <fullName evidence="11">TPR_REGION domain-containing protein</fullName>
    </submittedName>
</protein>
<dbReference type="InterPro" id="IPR007192">
    <property type="entry name" value="APC8"/>
</dbReference>
<reference evidence="10" key="2">
    <citation type="submission" date="2014-05" db="EMBL/GenBank/DDBJ databases">
        <title>The genome and life-stage specific transcriptomes of Globodera pallida elucidate key aspects of plant parasitism by a cyst nematode.</title>
        <authorList>
            <person name="Cotton J.A."/>
            <person name="Lilley C.J."/>
            <person name="Jones L.M."/>
            <person name="Kikuchi T."/>
            <person name="Reid A.J."/>
            <person name="Thorpe P."/>
            <person name="Tsai I.J."/>
            <person name="Beasley H."/>
            <person name="Blok V."/>
            <person name="Cock P.J.A."/>
            <person name="Van den Akker S.E."/>
            <person name="Holroyd N."/>
            <person name="Hunt M."/>
            <person name="Mantelin S."/>
            <person name="Naghra H."/>
            <person name="Pain A."/>
            <person name="Palomares-Rius J.E."/>
            <person name="Zarowiecki M."/>
            <person name="Berriman M."/>
            <person name="Jones J.T."/>
            <person name="Urwin P.E."/>
        </authorList>
    </citation>
    <scope>NUCLEOTIDE SEQUENCE [LARGE SCALE GENOMIC DNA]</scope>
    <source>
        <strain evidence="10">Lindley</strain>
    </source>
</reference>
<feature type="repeat" description="TPR" evidence="7">
    <location>
        <begin position="392"/>
        <end position="425"/>
    </location>
</feature>
<keyword evidence="3" id="KW-0498">Mitosis</keyword>
<evidence type="ECO:0000256" key="7">
    <source>
        <dbReference type="PROSITE-ProRule" id="PRU00339"/>
    </source>
</evidence>
<dbReference type="AlphaFoldDB" id="A0A183BKM5"/>
<keyword evidence="10" id="KW-1185">Reference proteome</keyword>
<dbReference type="GO" id="GO:0031145">
    <property type="term" value="P:anaphase-promoting complex-dependent catabolic process"/>
    <property type="evidence" value="ECO:0007669"/>
    <property type="project" value="TreeGrafter"/>
</dbReference>
<dbReference type="GO" id="GO:0051301">
    <property type="term" value="P:cell division"/>
    <property type="evidence" value="ECO:0007669"/>
    <property type="project" value="UniProtKB-KW"/>
</dbReference>
<name>A0A183BKM5_GLOPA</name>
<feature type="domain" description="Cdc23" evidence="9">
    <location>
        <begin position="103"/>
        <end position="238"/>
    </location>
</feature>
<evidence type="ECO:0000256" key="6">
    <source>
        <dbReference type="ARBA" id="ARBA00023306"/>
    </source>
</evidence>
<dbReference type="Pfam" id="PF04049">
    <property type="entry name" value="ANAPC8"/>
    <property type="match status" value="1"/>
</dbReference>
<evidence type="ECO:0000256" key="3">
    <source>
        <dbReference type="ARBA" id="ARBA00022776"/>
    </source>
</evidence>
<feature type="repeat" description="TPR" evidence="7">
    <location>
        <begin position="460"/>
        <end position="493"/>
    </location>
</feature>
<evidence type="ECO:0000313" key="11">
    <source>
        <dbReference type="WBParaSite" id="GPLIN_000115600"/>
    </source>
</evidence>
<evidence type="ECO:0000256" key="1">
    <source>
        <dbReference type="ARBA" id="ARBA00022618"/>
    </source>
</evidence>
<dbReference type="GO" id="GO:0045842">
    <property type="term" value="P:positive regulation of mitotic metaphase/anaphase transition"/>
    <property type="evidence" value="ECO:0007669"/>
    <property type="project" value="TreeGrafter"/>
</dbReference>
<reference evidence="10" key="1">
    <citation type="submission" date="2013-12" db="EMBL/GenBank/DDBJ databases">
        <authorList>
            <person name="Aslett M."/>
        </authorList>
    </citation>
    <scope>NUCLEOTIDE SEQUENCE [LARGE SCALE GENOMIC DNA]</scope>
    <source>
        <strain evidence="10">Lindley</strain>
    </source>
</reference>
<evidence type="ECO:0000259" key="9">
    <source>
        <dbReference type="Pfam" id="PF04049"/>
    </source>
</evidence>
<dbReference type="InterPro" id="IPR019734">
    <property type="entry name" value="TPR_rpt"/>
</dbReference>
<dbReference type="SUPFAM" id="SSF48452">
    <property type="entry name" value="TPR-like"/>
    <property type="match status" value="2"/>
</dbReference>
<accession>A0A183BKM5</accession>
<dbReference type="PANTHER" id="PTHR12558">
    <property type="entry name" value="CELL DIVISION CYCLE 16,23,27"/>
    <property type="match status" value="1"/>
</dbReference>
<keyword evidence="6" id="KW-0131">Cell cycle</keyword>
<reference evidence="11" key="3">
    <citation type="submission" date="2016-06" db="UniProtKB">
        <authorList>
            <consortium name="WormBaseParasite"/>
        </authorList>
    </citation>
    <scope>IDENTIFICATION</scope>
</reference>
<organism evidence="10 11">
    <name type="scientific">Globodera pallida</name>
    <name type="common">Potato cyst nematode worm</name>
    <name type="synonym">Heterodera pallida</name>
    <dbReference type="NCBI Taxonomy" id="36090"/>
    <lineage>
        <taxon>Eukaryota</taxon>
        <taxon>Metazoa</taxon>
        <taxon>Ecdysozoa</taxon>
        <taxon>Nematoda</taxon>
        <taxon>Chromadorea</taxon>
        <taxon>Rhabditida</taxon>
        <taxon>Tylenchina</taxon>
        <taxon>Tylenchomorpha</taxon>
        <taxon>Tylenchoidea</taxon>
        <taxon>Heteroderidae</taxon>
        <taxon>Heteroderinae</taxon>
        <taxon>Globodera</taxon>
    </lineage>
</organism>
<keyword evidence="5 7" id="KW-0802">TPR repeat</keyword>
<keyword evidence="4" id="KW-0833">Ubl conjugation pathway</keyword>
<dbReference type="Pfam" id="PF13181">
    <property type="entry name" value="TPR_8"/>
    <property type="match status" value="2"/>
</dbReference>
<feature type="region of interest" description="Disordered" evidence="8">
    <location>
        <begin position="553"/>
        <end position="627"/>
    </location>
</feature>
<evidence type="ECO:0000256" key="8">
    <source>
        <dbReference type="SAM" id="MobiDB-lite"/>
    </source>
</evidence>
<proteinExistence type="predicted"/>
<dbReference type="Proteomes" id="UP000050741">
    <property type="component" value="Unassembled WGS sequence"/>
</dbReference>
<feature type="repeat" description="TPR" evidence="7">
    <location>
        <begin position="358"/>
        <end position="391"/>
    </location>
</feature>
<dbReference type="SMART" id="SM00028">
    <property type="entry name" value="TPR"/>
    <property type="match status" value="8"/>
</dbReference>
<dbReference type="InterPro" id="IPR011990">
    <property type="entry name" value="TPR-like_helical_dom_sf"/>
</dbReference>
<dbReference type="WBParaSite" id="GPLIN_000115600">
    <property type="protein sequence ID" value="GPLIN_000115600"/>
    <property type="gene ID" value="GPLIN_000115600"/>
</dbReference>
<dbReference type="Gene3D" id="1.25.40.10">
    <property type="entry name" value="Tetratricopeptide repeat domain"/>
    <property type="match status" value="2"/>
</dbReference>
<evidence type="ECO:0000256" key="2">
    <source>
        <dbReference type="ARBA" id="ARBA00022737"/>
    </source>
</evidence>
<keyword evidence="2" id="KW-0677">Repeat</keyword>
<dbReference type="GO" id="GO:0016567">
    <property type="term" value="P:protein ubiquitination"/>
    <property type="evidence" value="ECO:0007669"/>
    <property type="project" value="TreeGrafter"/>
</dbReference>
<dbReference type="GO" id="GO:0005680">
    <property type="term" value="C:anaphase-promoting complex"/>
    <property type="evidence" value="ECO:0007669"/>
    <property type="project" value="InterPro"/>
</dbReference>
<feature type="compositionally biased region" description="Polar residues" evidence="8">
    <location>
        <begin position="563"/>
        <end position="573"/>
    </location>
</feature>
<evidence type="ECO:0000256" key="5">
    <source>
        <dbReference type="ARBA" id="ARBA00022803"/>
    </source>
</evidence>
<sequence length="627" mass="72141">MDTEAESSTAFNAVEISGTIDPSRVVSDLMWLTEQCEQRCMFECVKWASEQLNHLPSEHFQTFESLNSDERQTDGNSLERTIFGRQQRLRPSECFLSNVEQMTSLEAFLYYFSWYLLSVRNRVENEADDLDRNDEFQNSELTNLRTEMEAAKLSRPEFFDCFLNYLLGTVRKESGADDLAIQTFTEAIQMDNRCWPAWESLSTLVDGFYSVKIEREAYSCTWLYTLFVAETMFRLQLYLCAIEAYTAVAKHIGASPYILCQIAAAHSELQEHDSAINSFARIRKIDPYRIEQMHFYSDSLYIRQNSVELSTLAKWFYASHKFHWETCCIVANYYSARNMHEQAQEFLKRAIKLCPTNASIWVLLGHEYLETKNHQLAATAYKRATEIDSLCYRGWYGLGQLYEILKQSTTALYYYQKAHKCRPADSRILIALGVIFSKIERKSDAEKCFKKAFQIGDVEGNALTHLAKLYDEQGNYQNAAKAYEAYLTLYTEELVGDLSLIAEACRFLARHNLELGDLDTSYAYAQRCLNYDLSKEEGQRILRLIMSKRKEDQEEKLARSVGTPRQQNVSSMRTPIDAPRPIGGGDETLQTPLNGRKEVNLAPSDAATNSDDEMNTNSDDDDLEISF</sequence>